<dbReference type="CDD" id="cd00167">
    <property type="entry name" value="SANT"/>
    <property type="match status" value="1"/>
</dbReference>
<comment type="caution">
    <text evidence="3">The sequence shown here is derived from an EMBL/GenBank/DDBJ whole genome shotgun (WGS) entry which is preliminary data.</text>
</comment>
<dbReference type="Pfam" id="PF15963">
    <property type="entry name" value="Myb_DNA-bind_7"/>
    <property type="match status" value="1"/>
</dbReference>
<organism evidence="3 4">
    <name type="scientific">Verticillium longisporum</name>
    <name type="common">Verticillium dahliae var. longisporum</name>
    <dbReference type="NCBI Taxonomy" id="100787"/>
    <lineage>
        <taxon>Eukaryota</taxon>
        <taxon>Fungi</taxon>
        <taxon>Dikarya</taxon>
        <taxon>Ascomycota</taxon>
        <taxon>Pezizomycotina</taxon>
        <taxon>Sordariomycetes</taxon>
        <taxon>Hypocreomycetidae</taxon>
        <taxon>Glomerellales</taxon>
        <taxon>Plectosphaerellaceae</taxon>
        <taxon>Verticillium</taxon>
    </lineage>
</organism>
<dbReference type="GO" id="GO:0001156">
    <property type="term" value="F:TFIIIC-class transcription factor complex binding"/>
    <property type="evidence" value="ECO:0007669"/>
    <property type="project" value="TreeGrafter"/>
</dbReference>
<feature type="compositionally biased region" description="Polar residues" evidence="1">
    <location>
        <begin position="169"/>
        <end position="181"/>
    </location>
</feature>
<feature type="domain" description="Myb-like" evidence="2">
    <location>
        <begin position="438"/>
        <end position="486"/>
    </location>
</feature>
<feature type="compositionally biased region" description="Low complexity" evidence="1">
    <location>
        <begin position="111"/>
        <end position="138"/>
    </location>
</feature>
<feature type="compositionally biased region" description="Basic residues" evidence="1">
    <location>
        <begin position="183"/>
        <end position="194"/>
    </location>
</feature>
<accession>A0A8I2ZZB8</accession>
<feature type="compositionally biased region" description="Basic residues" evidence="1">
    <location>
        <begin position="578"/>
        <end position="587"/>
    </location>
</feature>
<name>A0A8I2ZZB8_VERLO</name>
<feature type="compositionally biased region" description="Acidic residues" evidence="1">
    <location>
        <begin position="560"/>
        <end position="574"/>
    </location>
</feature>
<dbReference type="PANTHER" id="PTHR22929:SF0">
    <property type="entry name" value="TRANSCRIPTION FACTOR TFIIIB COMPONENT B'' HOMOLOG"/>
    <property type="match status" value="1"/>
</dbReference>
<feature type="region of interest" description="Disordered" evidence="1">
    <location>
        <begin position="1"/>
        <end position="293"/>
    </location>
</feature>
<feature type="region of interest" description="Disordered" evidence="1">
    <location>
        <begin position="538"/>
        <end position="590"/>
    </location>
</feature>
<dbReference type="GO" id="GO:0070898">
    <property type="term" value="P:RNA polymerase III preinitiation complex assembly"/>
    <property type="evidence" value="ECO:0007669"/>
    <property type="project" value="TreeGrafter"/>
</dbReference>
<feature type="compositionally biased region" description="Basic residues" evidence="1">
    <location>
        <begin position="1"/>
        <end position="11"/>
    </location>
</feature>
<feature type="compositionally biased region" description="Polar residues" evidence="1">
    <location>
        <begin position="68"/>
        <end position="85"/>
    </location>
</feature>
<feature type="compositionally biased region" description="Acidic residues" evidence="1">
    <location>
        <begin position="201"/>
        <end position="215"/>
    </location>
</feature>
<dbReference type="PANTHER" id="PTHR22929">
    <property type="entry name" value="RNA POLYMERASE III TRANSCRIPTION INITIATION FACTOR B"/>
    <property type="match status" value="1"/>
</dbReference>
<dbReference type="OrthoDB" id="272624at2759"/>
<dbReference type="EMBL" id="JAEMWZ010000029">
    <property type="protein sequence ID" value="KAG7141580.1"/>
    <property type="molecule type" value="Genomic_DNA"/>
</dbReference>
<evidence type="ECO:0000313" key="3">
    <source>
        <dbReference type="EMBL" id="KAG7141580.1"/>
    </source>
</evidence>
<protein>
    <recommendedName>
        <fullName evidence="2">Myb-like domain-containing protein</fullName>
    </recommendedName>
</protein>
<evidence type="ECO:0000259" key="2">
    <source>
        <dbReference type="SMART" id="SM00717"/>
    </source>
</evidence>
<feature type="compositionally biased region" description="Basic and acidic residues" evidence="1">
    <location>
        <begin position="538"/>
        <end position="559"/>
    </location>
</feature>
<dbReference type="SMART" id="SM00717">
    <property type="entry name" value="SANT"/>
    <property type="match status" value="1"/>
</dbReference>
<evidence type="ECO:0000256" key="1">
    <source>
        <dbReference type="SAM" id="MobiDB-lite"/>
    </source>
</evidence>
<reference evidence="3" key="1">
    <citation type="journal article" date="2021" name="Mol. Plant Pathol.">
        <title>A 20-kb lineage-specific genomic region tames virulence in pathogenic amphidiploid Verticillium longisporum.</title>
        <authorList>
            <person name="Harting R."/>
            <person name="Starke J."/>
            <person name="Kusch H."/>
            <person name="Poggeler S."/>
            <person name="Maurus I."/>
            <person name="Schluter R."/>
            <person name="Landesfeind M."/>
            <person name="Bulla I."/>
            <person name="Nowrousian M."/>
            <person name="de Jonge R."/>
            <person name="Stahlhut G."/>
            <person name="Hoff K.J."/>
            <person name="Asshauer K.P."/>
            <person name="Thurmer A."/>
            <person name="Stanke M."/>
            <person name="Daniel R."/>
            <person name="Morgenstern B."/>
            <person name="Thomma B.P.H.J."/>
            <person name="Kronstad J.W."/>
            <person name="Braus-Stromeyer S.A."/>
            <person name="Braus G.H."/>
        </authorList>
    </citation>
    <scope>NUCLEOTIDE SEQUENCE</scope>
    <source>
        <strain evidence="3">Vl32</strain>
    </source>
</reference>
<dbReference type="GO" id="GO:0000126">
    <property type="term" value="C:transcription factor TFIIIB complex"/>
    <property type="evidence" value="ECO:0007669"/>
    <property type="project" value="TreeGrafter"/>
</dbReference>
<dbReference type="Proteomes" id="UP000689129">
    <property type="component" value="Unassembled WGS sequence"/>
</dbReference>
<feature type="region of interest" description="Disordered" evidence="1">
    <location>
        <begin position="322"/>
        <end position="372"/>
    </location>
</feature>
<gene>
    <name evidence="3" type="ORF">HYQ45_001850</name>
</gene>
<dbReference type="InterPro" id="IPR001005">
    <property type="entry name" value="SANT/Myb"/>
</dbReference>
<evidence type="ECO:0000313" key="4">
    <source>
        <dbReference type="Proteomes" id="UP000689129"/>
    </source>
</evidence>
<dbReference type="InterPro" id="IPR039467">
    <property type="entry name" value="TFIIIB_B''_Myb"/>
</dbReference>
<proteinExistence type="predicted"/>
<feature type="compositionally biased region" description="Low complexity" evidence="1">
    <location>
        <begin position="86"/>
        <end position="99"/>
    </location>
</feature>
<sequence>MSSMMKKKTGKGFKPTARPRVPGASQPARPLADTPPAPPTSQTPAPTTEQDASQSATPSAAREPLLQPGQSDNSPTQTSDKNAPLSTSSKTADSTADPTPAGTVPIPIENSSSLASIKSSQATTTAAKGSSSTPSAATRQSGSSGATERPAADASQPIPTIEIAPPEGDNQSSTEPTSATGSAKKRTPAKRAAGKRAAVPTEDENGEAADSEASPDGEAAGPKKRRPTRKMGATQDGEAAARQPRKRKQPSAEGAEGDATGTETPAPRKRRERSATPEDADQQTVDPSVLTLKDLTVDLRIGKKFKRYDEILQREREKQAKIAAARRQRALSKSGRDVSMDPSEPSGTPLPGIDKEDSTPAPVPVAPAQSQLDSLGPQFIEVDGQIVLDQRSLQVDAHARAEQRDLAEGITREEQEEHDFSHHVTSNSFLPKTSKIRGPNIWNEEDTELLYRGLRMFGTDFQMISAMFPGRTRRHVKMKFNREERLNPTRIHAVLVGEKTVKIDLQEYKQWTKRKEEFVPTETIMAEQRRAKAEFDAAQKAKEDEKKAAMEEKRRKLWADGEEEGAADLAAEEEEIRKKKKGKKKRKKDDLAMYGEIVEESLA</sequence>
<feature type="compositionally biased region" description="Polar residues" evidence="1">
    <location>
        <begin position="49"/>
        <end position="58"/>
    </location>
</feature>
<dbReference type="AlphaFoldDB" id="A0A8I2ZZB8"/>